<feature type="domain" description="TauD/TfdA-like" evidence="2">
    <location>
        <begin position="396"/>
        <end position="663"/>
    </location>
</feature>
<dbReference type="FunFam" id="3.60.130.10:FF:000011">
    <property type="entry name" value="Taurine catabolism dioxygenase TauD"/>
    <property type="match status" value="1"/>
</dbReference>
<accession>A0A0P7BKG7</accession>
<evidence type="ECO:0000259" key="2">
    <source>
        <dbReference type="Pfam" id="PF02668"/>
    </source>
</evidence>
<organism evidence="3 4">
    <name type="scientific">Neonectria ditissima</name>
    <dbReference type="NCBI Taxonomy" id="78410"/>
    <lineage>
        <taxon>Eukaryota</taxon>
        <taxon>Fungi</taxon>
        <taxon>Dikarya</taxon>
        <taxon>Ascomycota</taxon>
        <taxon>Pezizomycotina</taxon>
        <taxon>Sordariomycetes</taxon>
        <taxon>Hypocreomycetidae</taxon>
        <taxon>Hypocreales</taxon>
        <taxon>Nectriaceae</taxon>
        <taxon>Neonectria</taxon>
    </lineage>
</organism>
<gene>
    <name evidence="3" type="ORF">AK830_g5747</name>
</gene>
<dbReference type="PANTHER" id="PTHR10696">
    <property type="entry name" value="GAMMA-BUTYROBETAINE HYDROXYLASE-RELATED"/>
    <property type="match status" value="1"/>
</dbReference>
<evidence type="ECO:0000313" key="3">
    <source>
        <dbReference type="EMBL" id="KPM40793.1"/>
    </source>
</evidence>
<dbReference type="PANTHER" id="PTHR10696:SF54">
    <property type="entry name" value="FAMILY OXIDOREDUCTASE, PUTATIVE (AFU_ORTHOLOGUE AFUA_4G13850)-RELATED"/>
    <property type="match status" value="1"/>
</dbReference>
<protein>
    <recommendedName>
        <fullName evidence="2">TauD/TfdA-like domain-containing protein</fullName>
    </recommendedName>
</protein>
<comment type="caution">
    <text evidence="3">The sequence shown here is derived from an EMBL/GenBank/DDBJ whole genome shotgun (WGS) entry which is preliminary data.</text>
</comment>
<evidence type="ECO:0000313" key="4">
    <source>
        <dbReference type="Proteomes" id="UP000050424"/>
    </source>
</evidence>
<proteinExistence type="predicted"/>
<dbReference type="GO" id="GO:0016491">
    <property type="term" value="F:oxidoreductase activity"/>
    <property type="evidence" value="ECO:0007669"/>
    <property type="project" value="UniProtKB-KW"/>
</dbReference>
<name>A0A0P7BKG7_9HYPO</name>
<dbReference type="InterPro" id="IPR003819">
    <property type="entry name" value="TauD/TfdA-like"/>
</dbReference>
<sequence length="719" mass="81407">MPSDQLVPQNQPETSIESLTLDNSSLLMLSQQIWLDTDRVVRIYDAPSDVVAFLGDGLFTIAGCLYWACTYYAVSLWKKTKNLKLPNPTHKDRLDRMFNHSKHLADHDFLLSLAQARLDFRKKGFIDRQHVQEYYSDNDMLVKVHEKIKDEYAEKNEAIQWWRKPQEVETYMRQHLTAEELADLQDIVEGRGSEKALNAFAPLFETLASNFVCFGDGPRWNVVHVSMTLEVSDTDNVSLRLLTHTTKTLALDLQVGADQFADTGLSAPVTAVQLDHSMRAALVLLISSFDPWTHILTSKFSEHYVYFPPVPVGPVGQPDIAYTPNHDAYLARVKRRQETEKLDSTLPAGYPEKLVSDLVWDGRDLAKSYDWNYRLTEADLKELDEALRGFKALNVPLGQISQETFVLPKLHDSLRAISREIHQGHGFKVVRGIPVDKYTREENLIVYAGLASHIAPVRGRQDHLWQGQPADVVVSHIKDISKEVDASRIGAPAYTAEKQVFHTDAGDVIALFALGEAAEGGQSYLSSSWQVYNELARTRPDLIRTLAEPWASDEFGRAGKRFTLRPLVHHQPATAETPERLIIQYARRQFTGYWGLPRSADIPPITEAQAEALDTLHFLAEKYAASLDFHKGDIQFVNNLSIFHARGGFKDSPEKQRHLVRLWLRDPELAWKTPEALQPRWDNLYEGVTPEKTVFPLEPTIRSSSDASNVQAAQRVGKT</sequence>
<reference evidence="3 4" key="1">
    <citation type="submission" date="2015-09" db="EMBL/GenBank/DDBJ databases">
        <title>Draft genome of a European isolate of the apple canker pathogen Neonectria ditissima.</title>
        <authorList>
            <person name="Gomez-Cortecero A."/>
            <person name="Harrison R.J."/>
            <person name="Armitage A.D."/>
        </authorList>
    </citation>
    <scope>NUCLEOTIDE SEQUENCE [LARGE SCALE GENOMIC DNA]</scope>
    <source>
        <strain evidence="3 4">R09/05</strain>
    </source>
</reference>
<dbReference type="InterPro" id="IPR042098">
    <property type="entry name" value="TauD-like_sf"/>
</dbReference>
<keyword evidence="1" id="KW-0560">Oxidoreductase</keyword>
<dbReference type="Proteomes" id="UP000050424">
    <property type="component" value="Unassembled WGS sequence"/>
</dbReference>
<dbReference type="InterPro" id="IPR050411">
    <property type="entry name" value="AlphaKG_dependent_hydroxylases"/>
</dbReference>
<evidence type="ECO:0000256" key="1">
    <source>
        <dbReference type="ARBA" id="ARBA00023002"/>
    </source>
</evidence>
<dbReference type="Gene3D" id="3.60.130.10">
    <property type="entry name" value="Clavaminate synthase-like"/>
    <property type="match status" value="1"/>
</dbReference>
<keyword evidence="4" id="KW-1185">Reference proteome</keyword>
<dbReference type="AlphaFoldDB" id="A0A0P7BKG7"/>
<dbReference type="EMBL" id="LKCW01000076">
    <property type="protein sequence ID" value="KPM40793.1"/>
    <property type="molecule type" value="Genomic_DNA"/>
</dbReference>
<dbReference type="OrthoDB" id="272271at2759"/>
<dbReference type="STRING" id="78410.A0A0P7BKG7"/>
<dbReference type="SUPFAM" id="SSF51197">
    <property type="entry name" value="Clavaminate synthase-like"/>
    <property type="match status" value="1"/>
</dbReference>
<dbReference type="Pfam" id="PF02668">
    <property type="entry name" value="TauD"/>
    <property type="match status" value="1"/>
</dbReference>